<protein>
    <submittedName>
        <fullName evidence="1">8753_t:CDS:1</fullName>
    </submittedName>
</protein>
<gene>
    <name evidence="1" type="ORF">FCALED_LOCUS10862</name>
</gene>
<name>A0A9N9DN43_9GLOM</name>
<evidence type="ECO:0000313" key="1">
    <source>
        <dbReference type="EMBL" id="CAG8646971.1"/>
    </source>
</evidence>
<dbReference type="Proteomes" id="UP000789570">
    <property type="component" value="Unassembled WGS sequence"/>
</dbReference>
<dbReference type="EMBL" id="CAJVPQ010004214">
    <property type="protein sequence ID" value="CAG8646971.1"/>
    <property type="molecule type" value="Genomic_DNA"/>
</dbReference>
<evidence type="ECO:0000313" key="2">
    <source>
        <dbReference type="Proteomes" id="UP000789570"/>
    </source>
</evidence>
<accession>A0A9N9DN43</accession>
<proteinExistence type="predicted"/>
<feature type="non-terminal residue" evidence="1">
    <location>
        <position position="1"/>
    </location>
</feature>
<keyword evidence="2" id="KW-1185">Reference proteome</keyword>
<dbReference type="AlphaFoldDB" id="A0A9N9DN43"/>
<reference evidence="1" key="1">
    <citation type="submission" date="2021-06" db="EMBL/GenBank/DDBJ databases">
        <authorList>
            <person name="Kallberg Y."/>
            <person name="Tangrot J."/>
            <person name="Rosling A."/>
        </authorList>
    </citation>
    <scope>NUCLEOTIDE SEQUENCE</scope>
    <source>
        <strain evidence="1">UK204</strain>
    </source>
</reference>
<sequence>ISKVARHLDLKYGKISEAYFWFASIHFCIKIRLCGKICSPSTSIKDNSFMKRIPPNEGFYEIGLERNGVGHHSLVEKNCDKLFQYWDLFSVSANDNRTVIELPKWIKL</sequence>
<comment type="caution">
    <text evidence="1">The sequence shown here is derived from an EMBL/GenBank/DDBJ whole genome shotgun (WGS) entry which is preliminary data.</text>
</comment>
<dbReference type="OrthoDB" id="10561905at2759"/>
<organism evidence="1 2">
    <name type="scientific">Funneliformis caledonium</name>
    <dbReference type="NCBI Taxonomy" id="1117310"/>
    <lineage>
        <taxon>Eukaryota</taxon>
        <taxon>Fungi</taxon>
        <taxon>Fungi incertae sedis</taxon>
        <taxon>Mucoromycota</taxon>
        <taxon>Glomeromycotina</taxon>
        <taxon>Glomeromycetes</taxon>
        <taxon>Glomerales</taxon>
        <taxon>Glomeraceae</taxon>
        <taxon>Funneliformis</taxon>
    </lineage>
</organism>